<dbReference type="EMBL" id="JACHVC010000001">
    <property type="protein sequence ID" value="MBC2604650.1"/>
    <property type="molecule type" value="Genomic_DNA"/>
</dbReference>
<dbReference type="PROSITE" id="PS51447">
    <property type="entry name" value="FDX_ACB"/>
    <property type="match status" value="1"/>
</dbReference>
<evidence type="ECO:0000256" key="7">
    <source>
        <dbReference type="ARBA" id="ARBA00022723"/>
    </source>
</evidence>
<dbReference type="FunFam" id="2.40.50.140:FF:000045">
    <property type="entry name" value="Phenylalanine--tRNA ligase beta subunit"/>
    <property type="match status" value="1"/>
</dbReference>
<dbReference type="RefSeq" id="WP_185658541.1">
    <property type="nucleotide sequence ID" value="NZ_CAWPOO010000001.1"/>
</dbReference>
<evidence type="ECO:0000256" key="15">
    <source>
        <dbReference type="HAMAP-Rule" id="MF_00283"/>
    </source>
</evidence>
<dbReference type="SUPFAM" id="SSF50249">
    <property type="entry name" value="Nucleic acid-binding proteins"/>
    <property type="match status" value="1"/>
</dbReference>
<dbReference type="PROSITE" id="PS50886">
    <property type="entry name" value="TRBD"/>
    <property type="match status" value="1"/>
</dbReference>
<dbReference type="InterPro" id="IPR045864">
    <property type="entry name" value="aa-tRNA-synth_II/BPL/LPL"/>
</dbReference>
<keyword evidence="5 16" id="KW-0820">tRNA-binding</keyword>
<comment type="similarity">
    <text evidence="2 15">Belongs to the phenylalanyl-tRNA synthetase beta subunit family. Type 1 subfamily.</text>
</comment>
<keyword evidence="8 15" id="KW-0547">Nucleotide-binding</keyword>
<dbReference type="GO" id="GO:0000049">
    <property type="term" value="F:tRNA binding"/>
    <property type="evidence" value="ECO:0007669"/>
    <property type="project" value="UniProtKB-UniRule"/>
</dbReference>
<dbReference type="Gene3D" id="3.30.70.380">
    <property type="entry name" value="Ferrodoxin-fold anticodon-binding domain"/>
    <property type="match status" value="1"/>
</dbReference>
<evidence type="ECO:0000256" key="3">
    <source>
        <dbReference type="ARBA" id="ARBA00011209"/>
    </source>
</evidence>
<dbReference type="InterPro" id="IPR005121">
    <property type="entry name" value="Fdx_antiC-bd"/>
</dbReference>
<evidence type="ECO:0000256" key="11">
    <source>
        <dbReference type="ARBA" id="ARBA00022884"/>
    </source>
</evidence>
<evidence type="ECO:0000256" key="6">
    <source>
        <dbReference type="ARBA" id="ARBA00022598"/>
    </source>
</evidence>
<keyword evidence="9 15" id="KW-0067">ATP-binding</keyword>
<dbReference type="SUPFAM" id="SSF46955">
    <property type="entry name" value="Putative DNA-binding domain"/>
    <property type="match status" value="1"/>
</dbReference>
<dbReference type="FunFam" id="3.50.40.10:FF:000001">
    <property type="entry name" value="Phenylalanine--tRNA ligase beta subunit"/>
    <property type="match status" value="1"/>
</dbReference>
<dbReference type="GO" id="GO:0005524">
    <property type="term" value="F:ATP binding"/>
    <property type="evidence" value="ECO:0007669"/>
    <property type="project" value="UniProtKB-UniRule"/>
</dbReference>
<dbReference type="AlphaFoldDB" id="A0A7X1B5A0"/>
<accession>A0A7X1B5A0</accession>
<dbReference type="Pfam" id="PF03484">
    <property type="entry name" value="B5"/>
    <property type="match status" value="1"/>
</dbReference>
<feature type="domain" description="B5" evidence="19">
    <location>
        <begin position="408"/>
        <end position="484"/>
    </location>
</feature>
<comment type="subcellular location">
    <subcellularLocation>
        <location evidence="1 15">Cytoplasm</location>
    </subcellularLocation>
</comment>
<dbReference type="Pfam" id="PF01588">
    <property type="entry name" value="tRNA_bind"/>
    <property type="match status" value="1"/>
</dbReference>
<evidence type="ECO:0000256" key="12">
    <source>
        <dbReference type="ARBA" id="ARBA00022917"/>
    </source>
</evidence>
<dbReference type="SMART" id="SM00896">
    <property type="entry name" value="FDX-ACB"/>
    <property type="match status" value="1"/>
</dbReference>
<feature type="binding site" evidence="15">
    <location>
        <position position="462"/>
    </location>
    <ligand>
        <name>Mg(2+)</name>
        <dbReference type="ChEBI" id="CHEBI:18420"/>
        <note>shared with alpha subunit</note>
    </ligand>
</feature>
<evidence type="ECO:0000256" key="14">
    <source>
        <dbReference type="ARBA" id="ARBA00049255"/>
    </source>
</evidence>
<dbReference type="PROSITE" id="PS51483">
    <property type="entry name" value="B5"/>
    <property type="match status" value="1"/>
</dbReference>
<dbReference type="Gene3D" id="2.40.50.140">
    <property type="entry name" value="Nucleic acid-binding proteins"/>
    <property type="match status" value="1"/>
</dbReference>
<dbReference type="InterPro" id="IPR033714">
    <property type="entry name" value="tRNA_bind_bactPheRS"/>
</dbReference>
<dbReference type="SUPFAM" id="SSF55681">
    <property type="entry name" value="Class II aaRS and biotin synthetases"/>
    <property type="match status" value="1"/>
</dbReference>
<keyword evidence="7 15" id="KW-0479">Metal-binding</keyword>
<organism evidence="20 21">
    <name type="scientific">Pelagicoccus albus</name>
    <dbReference type="NCBI Taxonomy" id="415222"/>
    <lineage>
        <taxon>Bacteria</taxon>
        <taxon>Pseudomonadati</taxon>
        <taxon>Verrucomicrobiota</taxon>
        <taxon>Opitutia</taxon>
        <taxon>Puniceicoccales</taxon>
        <taxon>Pelagicoccaceae</taxon>
        <taxon>Pelagicoccus</taxon>
    </lineage>
</organism>
<dbReference type="HAMAP" id="MF_00283">
    <property type="entry name" value="Phe_tRNA_synth_beta1"/>
    <property type="match status" value="1"/>
</dbReference>
<dbReference type="InterPro" id="IPR002547">
    <property type="entry name" value="tRNA-bd_dom"/>
</dbReference>
<evidence type="ECO:0000256" key="5">
    <source>
        <dbReference type="ARBA" id="ARBA00022555"/>
    </source>
</evidence>
<dbReference type="SUPFAM" id="SSF56037">
    <property type="entry name" value="PheT/TilS domain"/>
    <property type="match status" value="1"/>
</dbReference>
<dbReference type="SMART" id="SM00873">
    <property type="entry name" value="B3_4"/>
    <property type="match status" value="1"/>
</dbReference>
<keyword evidence="11 16" id="KW-0694">RNA-binding</keyword>
<comment type="caution">
    <text evidence="20">The sequence shown here is derived from an EMBL/GenBank/DDBJ whole genome shotgun (WGS) entry which is preliminary data.</text>
</comment>
<keyword evidence="12 15" id="KW-0648">Protein biosynthesis</keyword>
<dbReference type="InterPro" id="IPR004532">
    <property type="entry name" value="Phe-tRNA-ligase_IIc_bsu_bact"/>
</dbReference>
<dbReference type="NCBIfam" id="TIGR00472">
    <property type="entry name" value="pheT_bact"/>
    <property type="match status" value="1"/>
</dbReference>
<feature type="domain" description="FDX-ACB" evidence="18">
    <location>
        <begin position="713"/>
        <end position="811"/>
    </location>
</feature>
<dbReference type="InterPro" id="IPR045060">
    <property type="entry name" value="Phe-tRNA-ligase_IIc_bsu"/>
</dbReference>
<evidence type="ECO:0000313" key="21">
    <source>
        <dbReference type="Proteomes" id="UP000526501"/>
    </source>
</evidence>
<comment type="cofactor">
    <cofactor evidence="15">
        <name>Mg(2+)</name>
        <dbReference type="ChEBI" id="CHEBI:18420"/>
    </cofactor>
    <text evidence="15">Binds 2 magnesium ions per tetramer.</text>
</comment>
<evidence type="ECO:0000256" key="10">
    <source>
        <dbReference type="ARBA" id="ARBA00022842"/>
    </source>
</evidence>
<dbReference type="PANTHER" id="PTHR10947">
    <property type="entry name" value="PHENYLALANYL-TRNA SYNTHETASE BETA CHAIN AND LEUCINE-RICH REPEAT-CONTAINING PROTEIN 47"/>
    <property type="match status" value="1"/>
</dbReference>
<dbReference type="GO" id="GO:0009328">
    <property type="term" value="C:phenylalanine-tRNA ligase complex"/>
    <property type="evidence" value="ECO:0007669"/>
    <property type="project" value="TreeGrafter"/>
</dbReference>
<dbReference type="Proteomes" id="UP000526501">
    <property type="component" value="Unassembled WGS sequence"/>
</dbReference>
<evidence type="ECO:0000256" key="9">
    <source>
        <dbReference type="ARBA" id="ARBA00022840"/>
    </source>
</evidence>
<feature type="binding site" evidence="15">
    <location>
        <position position="468"/>
    </location>
    <ligand>
        <name>Mg(2+)</name>
        <dbReference type="ChEBI" id="CHEBI:18420"/>
        <note>shared with alpha subunit</note>
    </ligand>
</feature>
<evidence type="ECO:0000256" key="1">
    <source>
        <dbReference type="ARBA" id="ARBA00004496"/>
    </source>
</evidence>
<dbReference type="EC" id="6.1.1.20" evidence="15"/>
<dbReference type="SUPFAM" id="SSF54991">
    <property type="entry name" value="Anticodon-binding domain of PheRS"/>
    <property type="match status" value="1"/>
</dbReference>
<reference evidence="20 21" key="1">
    <citation type="submission" date="2020-07" db="EMBL/GenBank/DDBJ databases">
        <authorList>
            <person name="Feng X."/>
        </authorList>
    </citation>
    <scope>NUCLEOTIDE SEQUENCE [LARGE SCALE GENOMIC DNA]</scope>
    <source>
        <strain evidence="20 21">JCM23202</strain>
    </source>
</reference>
<evidence type="ECO:0000259" key="18">
    <source>
        <dbReference type="PROSITE" id="PS51447"/>
    </source>
</evidence>
<keyword evidence="6 15" id="KW-0436">Ligase</keyword>
<dbReference type="Pfam" id="PF03147">
    <property type="entry name" value="FDX-ACB"/>
    <property type="match status" value="1"/>
</dbReference>
<dbReference type="CDD" id="cd02796">
    <property type="entry name" value="tRNA_bind_bactPheRS"/>
    <property type="match status" value="1"/>
</dbReference>
<evidence type="ECO:0000256" key="13">
    <source>
        <dbReference type="ARBA" id="ARBA00023146"/>
    </source>
</evidence>
<evidence type="ECO:0000259" key="17">
    <source>
        <dbReference type="PROSITE" id="PS50886"/>
    </source>
</evidence>
<feature type="domain" description="TRNA-binding" evidence="17">
    <location>
        <begin position="40"/>
        <end position="150"/>
    </location>
</feature>
<dbReference type="InterPro" id="IPR020825">
    <property type="entry name" value="Phe-tRNA_synthase-like_B3/B4"/>
</dbReference>
<keyword evidence="10 15" id="KW-0460">Magnesium</keyword>
<dbReference type="GO" id="GO:0000287">
    <property type="term" value="F:magnesium ion binding"/>
    <property type="evidence" value="ECO:0007669"/>
    <property type="project" value="UniProtKB-UniRule"/>
</dbReference>
<dbReference type="GO" id="GO:0004826">
    <property type="term" value="F:phenylalanine-tRNA ligase activity"/>
    <property type="evidence" value="ECO:0007669"/>
    <property type="project" value="UniProtKB-UniRule"/>
</dbReference>
<dbReference type="InterPro" id="IPR009061">
    <property type="entry name" value="DNA-bd_dom_put_sf"/>
</dbReference>
<dbReference type="Gene3D" id="3.30.56.10">
    <property type="match status" value="2"/>
</dbReference>
<dbReference type="InterPro" id="IPR041616">
    <property type="entry name" value="PheRS_beta_core"/>
</dbReference>
<dbReference type="PANTHER" id="PTHR10947:SF0">
    <property type="entry name" value="PHENYLALANINE--TRNA LIGASE BETA SUBUNIT"/>
    <property type="match status" value="1"/>
</dbReference>
<sequence length="812" mass="89564">MKVSLKWLKRYVDLDETPEELAASLTLLGFEVDDMETTGVPQLENVVVGEVLQRDQHPDADKLGVCRVDCGPEAGEKSIVCGASNYKVGDRVVVALPGAELPGGFKIKPSKLRGVPSDGMMCGASEIGAGNDNSGLLILEDRPETGTPINKVLTDSDTVFNLEVTPNRPDCLSHIGIARELAAWYRRDIKYPEVNDIPAESDRVSGADVFQGVEVSAEEDCPLYLASVIKGVKIGPSPKWLQEALSSIGLRPINNVVDVTNFVLHECGNPMHAFDARDIAGGKIIVRNAGEGEAMTTLDGEERKLSSRMLVISDEEKALAVAGVMGGQNSEVKNDTTDLVLEVAYFRPSTIRWVSKKLALSTDSSYRFERGVDPLSLRYASERAISLILETAGGKLCTNGVKVGTEPVSETEIKITPEWVRKKSGFDISNEEIREAWELLDMKVSVDSEGEWTVSVPSYRGDLFRPVDLLEEVLRIYGTDKIPGGAVRATATTASDSPITQFNRKCSSYLIGQNFAETVTYTLRSAEEQRRWAGHVSAEELALLNPISEDQTQLRHSLLPGMLEVLHLNQSRKTGANRFFETGRVFRELNGKIVEMVAVAFLECNAGTERTWKEKSYDDFYAAKERVKTLASYAGIDLGKFKIREVSENEGAWQEGHSAAYEEPKAGFFVRVGLMSLPRIKEMDIQGEVFGGIFCYLPERLREPKRIKFKPFSLFPASSRDLAIVVDQSEPAEEVVRTLNKIASKAAKGFEVENVSAFDIYEGTGVPEGKKSIAISMSFRALDRTLKDKEVNKAFETIQSNVREKSPYSIRD</sequence>
<feature type="binding site" evidence="15">
    <location>
        <position position="472"/>
    </location>
    <ligand>
        <name>Mg(2+)</name>
        <dbReference type="ChEBI" id="CHEBI:18420"/>
        <note>shared with alpha subunit</note>
    </ligand>
</feature>
<keyword evidence="21" id="KW-1185">Reference proteome</keyword>
<dbReference type="Gene3D" id="3.50.40.10">
    <property type="entry name" value="Phenylalanyl-trna Synthetase, Chain B, domain 3"/>
    <property type="match status" value="1"/>
</dbReference>
<keyword evidence="13 15" id="KW-0030">Aminoacyl-tRNA synthetase</keyword>
<proteinExistence type="inferred from homology"/>
<dbReference type="Gene3D" id="3.30.930.10">
    <property type="entry name" value="Bira Bifunctional Protein, Domain 2"/>
    <property type="match status" value="1"/>
</dbReference>
<evidence type="ECO:0000256" key="4">
    <source>
        <dbReference type="ARBA" id="ARBA00022490"/>
    </source>
</evidence>
<name>A0A7X1B5A0_9BACT</name>
<dbReference type="Pfam" id="PF17759">
    <property type="entry name" value="tRNA_synthFbeta"/>
    <property type="match status" value="1"/>
</dbReference>
<dbReference type="SMART" id="SM00874">
    <property type="entry name" value="B5"/>
    <property type="match status" value="1"/>
</dbReference>
<feature type="binding site" evidence="15">
    <location>
        <position position="471"/>
    </location>
    <ligand>
        <name>Mg(2+)</name>
        <dbReference type="ChEBI" id="CHEBI:18420"/>
        <note>shared with alpha subunit</note>
    </ligand>
</feature>
<evidence type="ECO:0000256" key="2">
    <source>
        <dbReference type="ARBA" id="ARBA00008653"/>
    </source>
</evidence>
<evidence type="ECO:0000256" key="8">
    <source>
        <dbReference type="ARBA" id="ARBA00022741"/>
    </source>
</evidence>
<protein>
    <recommendedName>
        <fullName evidence="15">Phenylalanine--tRNA ligase beta subunit</fullName>
        <ecNumber evidence="15">6.1.1.20</ecNumber>
    </recommendedName>
    <alternativeName>
        <fullName evidence="15">Phenylalanyl-tRNA synthetase beta subunit</fullName>
        <shortName evidence="15">PheRS</shortName>
    </alternativeName>
</protein>
<dbReference type="InterPro" id="IPR012340">
    <property type="entry name" value="NA-bd_OB-fold"/>
</dbReference>
<keyword evidence="4 15" id="KW-0963">Cytoplasm</keyword>
<comment type="catalytic activity">
    <reaction evidence="14 15">
        <text>tRNA(Phe) + L-phenylalanine + ATP = L-phenylalanyl-tRNA(Phe) + AMP + diphosphate + H(+)</text>
        <dbReference type="Rhea" id="RHEA:19413"/>
        <dbReference type="Rhea" id="RHEA-COMP:9668"/>
        <dbReference type="Rhea" id="RHEA-COMP:9699"/>
        <dbReference type="ChEBI" id="CHEBI:15378"/>
        <dbReference type="ChEBI" id="CHEBI:30616"/>
        <dbReference type="ChEBI" id="CHEBI:33019"/>
        <dbReference type="ChEBI" id="CHEBI:58095"/>
        <dbReference type="ChEBI" id="CHEBI:78442"/>
        <dbReference type="ChEBI" id="CHEBI:78531"/>
        <dbReference type="ChEBI" id="CHEBI:456215"/>
        <dbReference type="EC" id="6.1.1.20"/>
    </reaction>
</comment>
<dbReference type="InterPro" id="IPR005147">
    <property type="entry name" value="tRNA_synthase_B5-dom"/>
</dbReference>
<gene>
    <name evidence="15" type="primary">pheT</name>
    <name evidence="20" type="ORF">H5P27_01135</name>
</gene>
<evidence type="ECO:0000256" key="16">
    <source>
        <dbReference type="PROSITE-ProRule" id="PRU00209"/>
    </source>
</evidence>
<dbReference type="InterPro" id="IPR036690">
    <property type="entry name" value="Fdx_antiC-bd_sf"/>
</dbReference>
<evidence type="ECO:0000313" key="20">
    <source>
        <dbReference type="EMBL" id="MBC2604650.1"/>
    </source>
</evidence>
<dbReference type="InterPro" id="IPR005146">
    <property type="entry name" value="B3/B4_tRNA-bd"/>
</dbReference>
<dbReference type="Pfam" id="PF03483">
    <property type="entry name" value="B3_4"/>
    <property type="match status" value="1"/>
</dbReference>
<comment type="subunit">
    <text evidence="3 15">Tetramer of two alpha and two beta subunits.</text>
</comment>
<evidence type="ECO:0000259" key="19">
    <source>
        <dbReference type="PROSITE" id="PS51483"/>
    </source>
</evidence>
<dbReference type="GO" id="GO:0006432">
    <property type="term" value="P:phenylalanyl-tRNA aminoacylation"/>
    <property type="evidence" value="ECO:0007669"/>
    <property type="project" value="UniProtKB-UniRule"/>
</dbReference>